<protein>
    <submittedName>
        <fullName evidence="2">Pantothenate kinase</fullName>
    </submittedName>
</protein>
<comment type="caution">
    <text evidence="2">The sequence shown here is derived from an EMBL/GenBank/DDBJ whole genome shotgun (WGS) entry which is preliminary data.</text>
</comment>
<dbReference type="GO" id="GO:0015937">
    <property type="term" value="P:coenzyme A biosynthetic process"/>
    <property type="evidence" value="ECO:0007669"/>
    <property type="project" value="UniProtKB-UniPathway"/>
</dbReference>
<name>A0A0R1W4U5_9LACO</name>
<accession>A0A0R1W4U5</accession>
<keyword evidence="2" id="KW-0808">Transferase</keyword>
<evidence type="ECO:0000313" key="3">
    <source>
        <dbReference type="Proteomes" id="UP000051820"/>
    </source>
</evidence>
<dbReference type="InterPro" id="IPR006083">
    <property type="entry name" value="PRK/URK"/>
</dbReference>
<dbReference type="EMBL" id="AZGF01000005">
    <property type="protein sequence ID" value="KRM12817.1"/>
    <property type="molecule type" value="Genomic_DNA"/>
</dbReference>
<proteinExistence type="predicted"/>
<reference evidence="2 3" key="1">
    <citation type="journal article" date="2015" name="Genome Announc.">
        <title>Expanding the biotechnology potential of lactobacilli through comparative genomics of 213 strains and associated genera.</title>
        <authorList>
            <person name="Sun Z."/>
            <person name="Harris H.M."/>
            <person name="McCann A."/>
            <person name="Guo C."/>
            <person name="Argimon S."/>
            <person name="Zhang W."/>
            <person name="Yang X."/>
            <person name="Jeffery I.B."/>
            <person name="Cooney J.C."/>
            <person name="Kagawa T.F."/>
            <person name="Liu W."/>
            <person name="Song Y."/>
            <person name="Salvetti E."/>
            <person name="Wrobel A."/>
            <person name="Rasinkangas P."/>
            <person name="Parkhill J."/>
            <person name="Rea M.C."/>
            <person name="O'Sullivan O."/>
            <person name="Ritari J."/>
            <person name="Douillard F.P."/>
            <person name="Paul Ross R."/>
            <person name="Yang R."/>
            <person name="Briner A.E."/>
            <person name="Felis G.E."/>
            <person name="de Vos W.M."/>
            <person name="Barrangou R."/>
            <person name="Klaenhammer T.R."/>
            <person name="Caufield P.W."/>
            <person name="Cui Y."/>
            <person name="Zhang H."/>
            <person name="O'Toole P.W."/>
        </authorList>
    </citation>
    <scope>NUCLEOTIDE SEQUENCE [LARGE SCALE GENOMIC DNA]</scope>
    <source>
        <strain evidence="2 3">DSM 5007</strain>
    </source>
</reference>
<dbReference type="PATRIC" id="fig|1423807.3.peg.2047"/>
<dbReference type="GO" id="GO:0016301">
    <property type="term" value="F:kinase activity"/>
    <property type="evidence" value="ECO:0007669"/>
    <property type="project" value="UniProtKB-KW"/>
</dbReference>
<dbReference type="STRING" id="1423807.FD16_GL001995"/>
<dbReference type="InterPro" id="IPR027417">
    <property type="entry name" value="P-loop_NTPase"/>
</dbReference>
<dbReference type="Gene3D" id="3.40.50.300">
    <property type="entry name" value="P-loop containing nucleotide triphosphate hydrolases"/>
    <property type="match status" value="1"/>
</dbReference>
<evidence type="ECO:0000313" key="2">
    <source>
        <dbReference type="EMBL" id="KRM12817.1"/>
    </source>
</evidence>
<feature type="domain" description="Phosphoribulokinase/uridine kinase" evidence="1">
    <location>
        <begin position="2"/>
        <end position="178"/>
    </location>
</feature>
<dbReference type="PANTHER" id="PTHR10285">
    <property type="entry name" value="URIDINE KINASE"/>
    <property type="match status" value="1"/>
</dbReference>
<dbReference type="AlphaFoldDB" id="A0A0R1W4U5"/>
<organism evidence="2 3">
    <name type="scientific">Paucilactobacillus suebicus DSM 5007 = KCTC 3549</name>
    <dbReference type="NCBI Taxonomy" id="1423807"/>
    <lineage>
        <taxon>Bacteria</taxon>
        <taxon>Bacillati</taxon>
        <taxon>Bacillota</taxon>
        <taxon>Bacilli</taxon>
        <taxon>Lactobacillales</taxon>
        <taxon>Lactobacillaceae</taxon>
        <taxon>Paucilactobacillus</taxon>
    </lineage>
</organism>
<dbReference type="GO" id="GO:0005524">
    <property type="term" value="F:ATP binding"/>
    <property type="evidence" value="ECO:0007669"/>
    <property type="project" value="InterPro"/>
</dbReference>
<dbReference type="eggNOG" id="COG1072">
    <property type="taxonomic scope" value="Bacteria"/>
</dbReference>
<evidence type="ECO:0000259" key="1">
    <source>
        <dbReference type="Pfam" id="PF00485"/>
    </source>
</evidence>
<dbReference type="Pfam" id="PF00485">
    <property type="entry name" value="PRK"/>
    <property type="match status" value="1"/>
</dbReference>
<keyword evidence="2" id="KW-0418">Kinase</keyword>
<gene>
    <name evidence="2" type="ORF">FD16_GL001995</name>
</gene>
<sequence length="203" mass="23834">MGKSTFAKQLQNDLQQRMLNKSIDLVCTDNFLYSNTKLKKMNNFDHKGFPDSYDQNLIENFIESINNGNAIDIPMYDHHVNDISNQQMVVYQPDILIIEGLISLQHPLCDMATTKIFLDADSRDVFQWYAVRCHQSMPLETTERFNTKIMQAWQCVDVPNYQKFVVPTRKNADMVLSMNRRHELININYQHSYEEVELNAVYN</sequence>
<keyword evidence="3" id="KW-1185">Reference proteome</keyword>
<dbReference type="SUPFAM" id="SSF52540">
    <property type="entry name" value="P-loop containing nucleoside triphosphate hydrolases"/>
    <property type="match status" value="1"/>
</dbReference>
<dbReference type="Proteomes" id="UP000051820">
    <property type="component" value="Unassembled WGS sequence"/>
</dbReference>
<dbReference type="UniPathway" id="UPA00241">
    <property type="reaction ID" value="UER00352"/>
</dbReference>